<dbReference type="PANTHER" id="PTHR46652">
    <property type="entry name" value="LEUCINE-RICH REPEAT AND IQ DOMAIN-CONTAINING PROTEIN 1-RELATED"/>
    <property type="match status" value="1"/>
</dbReference>
<dbReference type="Pfam" id="PF12799">
    <property type="entry name" value="LRR_4"/>
    <property type="match status" value="2"/>
</dbReference>
<protein>
    <submittedName>
        <fullName evidence="3">Leucine-rich repeat domain-containing protein</fullName>
    </submittedName>
    <submittedName>
        <fullName evidence="4">Leucine-rich_repeat domain-containing protein</fullName>
    </submittedName>
</protein>
<dbReference type="InterPro" id="IPR032675">
    <property type="entry name" value="LRR_dom_sf"/>
</dbReference>
<dbReference type="PROSITE" id="PS51450">
    <property type="entry name" value="LRR"/>
    <property type="match status" value="5"/>
</dbReference>
<gene>
    <name evidence="4" type="ORF">HINF_LOCUS23729</name>
    <name evidence="3" type="ORF">HINF_LOCUS36340</name>
</gene>
<dbReference type="PANTHER" id="PTHR46652:SF3">
    <property type="entry name" value="LEUCINE-RICH REPEAT-CONTAINING PROTEIN 9"/>
    <property type="match status" value="1"/>
</dbReference>
<dbReference type="InterPro" id="IPR025875">
    <property type="entry name" value="Leu-rich_rpt_4"/>
</dbReference>
<dbReference type="Gene3D" id="3.80.10.10">
    <property type="entry name" value="Ribonuclease Inhibitor"/>
    <property type="match status" value="2"/>
</dbReference>
<evidence type="ECO:0000313" key="5">
    <source>
        <dbReference type="Proteomes" id="UP001642409"/>
    </source>
</evidence>
<dbReference type="Proteomes" id="UP001642409">
    <property type="component" value="Unassembled WGS sequence"/>
</dbReference>
<proteinExistence type="predicted"/>
<dbReference type="SUPFAM" id="SSF52058">
    <property type="entry name" value="L domain-like"/>
    <property type="match status" value="1"/>
</dbReference>
<keyword evidence="5" id="KW-1185">Reference proteome</keyword>
<sequence length="507" mass="58811">MLNSQQLLQEYNQRMILQFQDKINDGVLEIKDNQEITNLDFIKNLHVIKLTLVECYSIEHYIANNMITELHIDKCGFQNVLGLQLNNLEILSLKYNYMELNTQQTRNMLIQMQNNSQFSKLKQLDLSELSVINWAYTDMQLQGKIESLSFHKSLTNLVKLTLIGNRITDIDVLSTLINLEELDISRNKGININPIKYLTKLTKLSLERCELMNIQDISNLTRLIYLNLNENSGIDISPLNHLTQLVHLDLFFCGLIDISPLQNLIKLDYLQLNLNSVNVKSLSSLINLVNLNISTNNVDDIIPLQYLDHLIILDISGNIIKDFSILQKFINLEELDMSQNSNADITPLQYLVKLRKLKLQKCGLFDISALRPLINMQKLIINNNIIYDISPLSSLYNLIELHLKDNQITNFSSLEQHSNFNQFQIEDEMTCQYKPDIEEYNIYDKIQRIDLSTILLQNMSKQRKQINTRVNQMTKLICLQNLYSNCLKFSSNIISVFKQLDIGESCQ</sequence>
<evidence type="ECO:0000313" key="4">
    <source>
        <dbReference type="EMBL" id="CAL6013318.1"/>
    </source>
</evidence>
<dbReference type="InterPro" id="IPR050836">
    <property type="entry name" value="SDS22/Internalin_LRR"/>
</dbReference>
<dbReference type="EMBL" id="CATOUU010000790">
    <property type="protein sequence ID" value="CAI9948695.1"/>
    <property type="molecule type" value="Genomic_DNA"/>
</dbReference>
<evidence type="ECO:0000256" key="1">
    <source>
        <dbReference type="ARBA" id="ARBA00022614"/>
    </source>
</evidence>
<dbReference type="EMBL" id="CAXDID020000068">
    <property type="protein sequence ID" value="CAL6013318.1"/>
    <property type="molecule type" value="Genomic_DNA"/>
</dbReference>
<reference evidence="3" key="1">
    <citation type="submission" date="2023-06" db="EMBL/GenBank/DDBJ databases">
        <authorList>
            <person name="Kurt Z."/>
        </authorList>
    </citation>
    <scope>NUCLEOTIDE SEQUENCE</scope>
</reference>
<comment type="caution">
    <text evidence="3">The sequence shown here is derived from an EMBL/GenBank/DDBJ whole genome shotgun (WGS) entry which is preliminary data.</text>
</comment>
<dbReference type="AlphaFoldDB" id="A0AA86QAU3"/>
<organism evidence="3">
    <name type="scientific">Hexamita inflata</name>
    <dbReference type="NCBI Taxonomy" id="28002"/>
    <lineage>
        <taxon>Eukaryota</taxon>
        <taxon>Metamonada</taxon>
        <taxon>Diplomonadida</taxon>
        <taxon>Hexamitidae</taxon>
        <taxon>Hexamitinae</taxon>
        <taxon>Hexamita</taxon>
    </lineage>
</organism>
<dbReference type="SMART" id="SM00365">
    <property type="entry name" value="LRR_SD22"/>
    <property type="match status" value="4"/>
</dbReference>
<evidence type="ECO:0000313" key="3">
    <source>
        <dbReference type="EMBL" id="CAI9948695.1"/>
    </source>
</evidence>
<keyword evidence="2" id="KW-0677">Repeat</keyword>
<evidence type="ECO:0000256" key="2">
    <source>
        <dbReference type="ARBA" id="ARBA00022737"/>
    </source>
</evidence>
<name>A0AA86QAU3_9EUKA</name>
<accession>A0AA86QAU3</accession>
<dbReference type="InterPro" id="IPR001611">
    <property type="entry name" value="Leu-rich_rpt"/>
</dbReference>
<reference evidence="4 5" key="2">
    <citation type="submission" date="2024-07" db="EMBL/GenBank/DDBJ databases">
        <authorList>
            <person name="Akdeniz Z."/>
        </authorList>
    </citation>
    <scope>NUCLEOTIDE SEQUENCE [LARGE SCALE GENOMIC DNA]</scope>
</reference>
<keyword evidence="1" id="KW-0433">Leucine-rich repeat</keyword>